<protein>
    <submittedName>
        <fullName evidence="1">Uncharacterized protein</fullName>
    </submittedName>
</protein>
<dbReference type="AlphaFoldDB" id="A0A6A6JHN3"/>
<dbReference type="RefSeq" id="XP_033653243.1">
    <property type="nucleotide sequence ID" value="XM_033803013.1"/>
</dbReference>
<organism evidence="1 2">
    <name type="scientific">Westerdykella ornata</name>
    <dbReference type="NCBI Taxonomy" id="318751"/>
    <lineage>
        <taxon>Eukaryota</taxon>
        <taxon>Fungi</taxon>
        <taxon>Dikarya</taxon>
        <taxon>Ascomycota</taxon>
        <taxon>Pezizomycotina</taxon>
        <taxon>Dothideomycetes</taxon>
        <taxon>Pleosporomycetidae</taxon>
        <taxon>Pleosporales</taxon>
        <taxon>Sporormiaceae</taxon>
        <taxon>Westerdykella</taxon>
    </lineage>
</organism>
<keyword evidence="2" id="KW-1185">Reference proteome</keyword>
<name>A0A6A6JHN3_WESOR</name>
<dbReference type="GeneID" id="54556188"/>
<dbReference type="EMBL" id="ML986496">
    <property type="protein sequence ID" value="KAF2275704.1"/>
    <property type="molecule type" value="Genomic_DNA"/>
</dbReference>
<accession>A0A6A6JHN3</accession>
<evidence type="ECO:0000313" key="2">
    <source>
        <dbReference type="Proteomes" id="UP000800097"/>
    </source>
</evidence>
<proteinExistence type="predicted"/>
<gene>
    <name evidence="1" type="ORF">EI97DRAFT_69996</name>
</gene>
<dbReference type="Proteomes" id="UP000800097">
    <property type="component" value="Unassembled WGS sequence"/>
</dbReference>
<reference evidence="1" key="1">
    <citation type="journal article" date="2020" name="Stud. Mycol.">
        <title>101 Dothideomycetes genomes: a test case for predicting lifestyles and emergence of pathogens.</title>
        <authorList>
            <person name="Haridas S."/>
            <person name="Albert R."/>
            <person name="Binder M."/>
            <person name="Bloem J."/>
            <person name="Labutti K."/>
            <person name="Salamov A."/>
            <person name="Andreopoulos B."/>
            <person name="Baker S."/>
            <person name="Barry K."/>
            <person name="Bills G."/>
            <person name="Bluhm B."/>
            <person name="Cannon C."/>
            <person name="Castanera R."/>
            <person name="Culley D."/>
            <person name="Daum C."/>
            <person name="Ezra D."/>
            <person name="Gonzalez J."/>
            <person name="Henrissat B."/>
            <person name="Kuo A."/>
            <person name="Liang C."/>
            <person name="Lipzen A."/>
            <person name="Lutzoni F."/>
            <person name="Magnuson J."/>
            <person name="Mondo S."/>
            <person name="Nolan M."/>
            <person name="Ohm R."/>
            <person name="Pangilinan J."/>
            <person name="Park H.-J."/>
            <person name="Ramirez L."/>
            <person name="Alfaro M."/>
            <person name="Sun H."/>
            <person name="Tritt A."/>
            <person name="Yoshinaga Y."/>
            <person name="Zwiers L.-H."/>
            <person name="Turgeon B."/>
            <person name="Goodwin S."/>
            <person name="Spatafora J."/>
            <person name="Crous P."/>
            <person name="Grigoriev I."/>
        </authorList>
    </citation>
    <scope>NUCLEOTIDE SEQUENCE</scope>
    <source>
        <strain evidence="1">CBS 379.55</strain>
    </source>
</reference>
<sequence>MALPTTLNDRADRLELQLYELNGNIEDMIVAGLREFAVTEEQLEKHISYLELKVQLFPLYNAFRYAVKHHPRVQVGSYEVTTGADCHDHYRNIEVYVLQERLPLQFTPWEDGGFPLLDQLPDHVTKAASMWCMCITSQAVLLPALDRAFAAAGTGRTVKMMDLDPRLNVGFMWANREMDHLYIHSVLLITDKDGNHFVFDPTQLQLGWNQEDEWLLPFKNYRAKYIAGRHTIRTETHLREWQERMRSRGEGPDTTFWQGIKSIIYDYAGLNLQKQREAKEQLFKEIEETKFRALSCHKAPEQVEEEEDSKG</sequence>
<evidence type="ECO:0000313" key="1">
    <source>
        <dbReference type="EMBL" id="KAF2275704.1"/>
    </source>
</evidence>